<gene>
    <name evidence="1" type="ORF">IW245_003423</name>
</gene>
<organism evidence="1 2">
    <name type="scientific">Longispora fulva</name>
    <dbReference type="NCBI Taxonomy" id="619741"/>
    <lineage>
        <taxon>Bacteria</taxon>
        <taxon>Bacillati</taxon>
        <taxon>Actinomycetota</taxon>
        <taxon>Actinomycetes</taxon>
        <taxon>Micromonosporales</taxon>
        <taxon>Micromonosporaceae</taxon>
        <taxon>Longispora</taxon>
    </lineage>
</organism>
<accession>A0A8J7GEH3</accession>
<proteinExistence type="predicted"/>
<dbReference type="AlphaFoldDB" id="A0A8J7GEH3"/>
<dbReference type="RefSeq" id="WP_197004113.1">
    <property type="nucleotide sequence ID" value="NZ_BONS01000021.1"/>
</dbReference>
<evidence type="ECO:0000313" key="2">
    <source>
        <dbReference type="Proteomes" id="UP000622552"/>
    </source>
</evidence>
<evidence type="ECO:0000313" key="1">
    <source>
        <dbReference type="EMBL" id="MBG6137229.1"/>
    </source>
</evidence>
<sequence length="86" mass="8831">MAEFGDVYQKIATTKEEVELVVDSAGVVAELLDELGSAAGALGFHARSAACHAAAELAREGMVAAGAILEKLDGVHTATYNAQEQA</sequence>
<reference evidence="1" key="1">
    <citation type="submission" date="2020-11" db="EMBL/GenBank/DDBJ databases">
        <title>Sequencing the genomes of 1000 actinobacteria strains.</title>
        <authorList>
            <person name="Klenk H.-P."/>
        </authorList>
    </citation>
    <scope>NUCLEOTIDE SEQUENCE</scope>
    <source>
        <strain evidence="1">DSM 45356</strain>
    </source>
</reference>
<dbReference type="EMBL" id="JADOUF010000001">
    <property type="protein sequence ID" value="MBG6137229.1"/>
    <property type="molecule type" value="Genomic_DNA"/>
</dbReference>
<dbReference type="Proteomes" id="UP000622552">
    <property type="component" value="Unassembled WGS sequence"/>
</dbReference>
<name>A0A8J7GEH3_9ACTN</name>
<protein>
    <submittedName>
        <fullName evidence="1">Uncharacterized protein</fullName>
    </submittedName>
</protein>
<keyword evidence="2" id="KW-1185">Reference proteome</keyword>
<comment type="caution">
    <text evidence="1">The sequence shown here is derived from an EMBL/GenBank/DDBJ whole genome shotgun (WGS) entry which is preliminary data.</text>
</comment>